<dbReference type="RefSeq" id="WP_322473280.1">
    <property type="nucleotide sequence ID" value="NZ_JBHRZG010000005.1"/>
</dbReference>
<evidence type="ECO:0000256" key="2">
    <source>
        <dbReference type="SAM" id="SignalP"/>
    </source>
</evidence>
<evidence type="ECO:0000313" key="4">
    <source>
        <dbReference type="Proteomes" id="UP001595803"/>
    </source>
</evidence>
<feature type="transmembrane region" description="Helical" evidence="1">
    <location>
        <begin position="321"/>
        <end position="340"/>
    </location>
</feature>
<feature type="transmembrane region" description="Helical" evidence="1">
    <location>
        <begin position="384"/>
        <end position="402"/>
    </location>
</feature>
<feature type="signal peptide" evidence="2">
    <location>
        <begin position="1"/>
        <end position="17"/>
    </location>
</feature>
<feature type="transmembrane region" description="Helical" evidence="1">
    <location>
        <begin position="611"/>
        <end position="639"/>
    </location>
</feature>
<dbReference type="Proteomes" id="UP001595803">
    <property type="component" value="Unassembled WGS sequence"/>
</dbReference>
<evidence type="ECO:0008006" key="5">
    <source>
        <dbReference type="Google" id="ProtNLM"/>
    </source>
</evidence>
<comment type="caution">
    <text evidence="3">The sequence shown here is derived from an EMBL/GenBank/DDBJ whole genome shotgun (WGS) entry which is preliminary data.</text>
</comment>
<accession>A0ABV7Z572</accession>
<protein>
    <recommendedName>
        <fullName evidence="5">Tetratricopeptide repeat protein</fullName>
    </recommendedName>
</protein>
<dbReference type="Gene3D" id="1.25.40.10">
    <property type="entry name" value="Tetratricopeptide repeat domain"/>
    <property type="match status" value="1"/>
</dbReference>
<dbReference type="SUPFAM" id="SSF50998">
    <property type="entry name" value="Quinoprotein alcohol dehydrogenase-like"/>
    <property type="match status" value="1"/>
</dbReference>
<keyword evidence="2" id="KW-0732">Signal</keyword>
<reference evidence="4" key="1">
    <citation type="journal article" date="2019" name="Int. J. Syst. Evol. Microbiol.">
        <title>The Global Catalogue of Microorganisms (GCM) 10K type strain sequencing project: providing services to taxonomists for standard genome sequencing and annotation.</title>
        <authorList>
            <consortium name="The Broad Institute Genomics Platform"/>
            <consortium name="The Broad Institute Genome Sequencing Center for Infectious Disease"/>
            <person name="Wu L."/>
            <person name="Ma J."/>
        </authorList>
    </citation>
    <scope>NUCLEOTIDE SEQUENCE [LARGE SCALE GENOMIC DNA]</scope>
    <source>
        <strain evidence="4">CCTCC AB 2017081</strain>
    </source>
</reference>
<gene>
    <name evidence="3" type="ORF">ACFOSB_04835</name>
</gene>
<feature type="transmembrane region" description="Helical" evidence="1">
    <location>
        <begin position="571"/>
        <end position="591"/>
    </location>
</feature>
<keyword evidence="4" id="KW-1185">Reference proteome</keyword>
<feature type="transmembrane region" description="Helical" evidence="1">
    <location>
        <begin position="659"/>
        <end position="680"/>
    </location>
</feature>
<feature type="chain" id="PRO_5046988697" description="Tetratricopeptide repeat protein" evidence="2">
    <location>
        <begin position="18"/>
        <end position="698"/>
    </location>
</feature>
<dbReference type="InterPro" id="IPR011990">
    <property type="entry name" value="TPR-like_helical_dom_sf"/>
</dbReference>
<keyword evidence="1" id="KW-0472">Membrane</keyword>
<evidence type="ECO:0000256" key="1">
    <source>
        <dbReference type="SAM" id="Phobius"/>
    </source>
</evidence>
<organism evidence="3 4">
    <name type="scientific">Deinococcus rufus</name>
    <dbReference type="NCBI Taxonomy" id="2136097"/>
    <lineage>
        <taxon>Bacteria</taxon>
        <taxon>Thermotogati</taxon>
        <taxon>Deinococcota</taxon>
        <taxon>Deinococci</taxon>
        <taxon>Deinococcales</taxon>
        <taxon>Deinococcaceae</taxon>
        <taxon>Deinococcus</taxon>
    </lineage>
</organism>
<dbReference type="SUPFAM" id="SSF48452">
    <property type="entry name" value="TPR-like"/>
    <property type="match status" value="1"/>
</dbReference>
<dbReference type="InterPro" id="IPR011047">
    <property type="entry name" value="Quinoprotein_ADH-like_sf"/>
</dbReference>
<proteinExistence type="predicted"/>
<keyword evidence="1" id="KW-0812">Transmembrane</keyword>
<keyword evidence="1" id="KW-1133">Transmembrane helix</keyword>
<evidence type="ECO:0000313" key="3">
    <source>
        <dbReference type="EMBL" id="MFC3832174.1"/>
    </source>
</evidence>
<dbReference type="EMBL" id="JBHRZG010000005">
    <property type="protein sequence ID" value="MFC3832174.1"/>
    <property type="molecule type" value="Genomic_DNA"/>
</dbReference>
<name>A0ABV7Z572_9DEIO</name>
<sequence>MRRALLALALTAQVAQAAPVLEGRTLRYEDGPRVLWQRTYPAVMGDLSGPLQVGDLTYVGAGPNVYVLNAAGSVLGRADLPGLVTSIDASGGAVLVTTQEGSLTERYTLDSSAGVTLRERVVLPPDAQITGHLARVADTVPAALLAQAVTADPTNPFLALREARAARADPYRALTSVRRALAGPLPFPAWVQLAARLDGAGYPAAADLALGRAQRDAAARGLDPELPVSRAALYAYGNPSGYVGTLLTQNRLARADVWMRYLRDLHPRFEGGPSLYARYAAVLDAQGRSGEAEQWRQFTRSLNAGTLYNLGPQGLRGVRDAARLATLTLLIAVAAALWALQARAWATQGRDTAPLGGRWRSWLRHPLARARRVTVSYTSLGERLLLALLAAALVTALGGWQWSNQASAALRAPALNLGTYGGGWSAAQLADLSLRPGPDAALLGGLAAQLSGDDGEARDAYTRALPDPCAQNNLGVIAQARGDDAQARDRYRAALSARPDQEAAAFNLGLNPAVPGAAFQRAHRPGQPRLCYPDQRSLTRAVTGDLSVTLVGALRSPQELYTAGAGRSVRLGVALTAAGLLAGVLILSLLLPRAPVSVRRARPLGYRALGLLLPGTSVMDSAWGGMLLLTWSTAVAALAPRTGLVGFPDVPVLAGAAGQGALLGTLVATYVLNTLVFVGAEIQHRRRRRADAPVGERL</sequence>